<feature type="domain" description="Helicase ATP-binding" evidence="13">
    <location>
        <begin position="33"/>
        <end position="202"/>
    </location>
</feature>
<protein>
    <recommendedName>
        <fullName evidence="9">ATP-dependent RNA helicase CshA</fullName>
        <ecNumber evidence="1">3.6.4.13</ecNumber>
    </recommendedName>
</protein>
<sequence length="537" mass="60379">MNVFESEHIKPEVKKAIKEIGFEEPSPIQEQAIPKALDDKDVIGQAQTGTGKTAAFGIPLLTKLNATSHVQALVLTPTRELAIQVAGELQKLSTHLHVTTLPVYGGQSIGHQIKALKRGVQVVIGTPGRVKDHLRRKTLKLDQVQTLVLDEADEMLDMGFIEDIESILKQTNEDRQTMLFSATMPDPIRKLSRRYMKQPETVSISKGDVTAPSIEQLYFKVLEKNKLESLCRVIDRYNPALAIVFCRTKKGVAELSESLQARGYFADGLHGDLNQSQRDAVMKRFRESTIEYLVATDVAARGLDVQNVTHVINYDIPQDPESYVHRIGRTGRAGKSGQALTLVTPREMKHLRSIEKEIKMSLPTRDIPTLEEVVEKQQDSWRQQITGVIEHSEETSIFDELTLELLEQYQPREIIDALLKMNYQTENNISEEGYYFGDTGAAKGMVRFFMNVGRNVSLTPKILVDEIADAVGISKKSIGRIDLFEKFTFVEVPEDVAPFVYEGLRHSRLNGARVNLEPAKPKPKRRERRPSNPSVSS</sequence>
<dbReference type="SUPFAM" id="SSF52540">
    <property type="entry name" value="P-loop containing nucleoside triphosphate hydrolases"/>
    <property type="match status" value="1"/>
</dbReference>
<evidence type="ECO:0000256" key="5">
    <source>
        <dbReference type="ARBA" id="ARBA00022806"/>
    </source>
</evidence>
<dbReference type="InterPro" id="IPR027417">
    <property type="entry name" value="P-loop_NTPase"/>
</dbReference>
<dbReference type="SMART" id="SM00490">
    <property type="entry name" value="HELICc"/>
    <property type="match status" value="1"/>
</dbReference>
<feature type="short sequence motif" description="Q motif" evidence="10">
    <location>
        <begin position="2"/>
        <end position="30"/>
    </location>
</feature>
<gene>
    <name evidence="16" type="ORF">DT065_02930</name>
</gene>
<feature type="domain" description="DEAD-box RNA helicase Q" evidence="15">
    <location>
        <begin position="2"/>
        <end position="30"/>
    </location>
</feature>
<dbReference type="GO" id="GO:0005840">
    <property type="term" value="C:ribosome"/>
    <property type="evidence" value="ECO:0007669"/>
    <property type="project" value="TreeGrafter"/>
</dbReference>
<dbReference type="PANTHER" id="PTHR47963:SF5">
    <property type="entry name" value="DEAD-BOX ATP-DEPENDENT RNA HELICASE CSHA"/>
    <property type="match status" value="1"/>
</dbReference>
<dbReference type="Gene3D" id="3.30.70.330">
    <property type="match status" value="1"/>
</dbReference>
<dbReference type="AlphaFoldDB" id="A0A345BVT9"/>
<dbReference type="GO" id="GO:0016787">
    <property type="term" value="F:hydrolase activity"/>
    <property type="evidence" value="ECO:0007669"/>
    <property type="project" value="UniProtKB-KW"/>
</dbReference>
<evidence type="ECO:0000313" key="16">
    <source>
        <dbReference type="EMBL" id="AXF55070.1"/>
    </source>
</evidence>
<dbReference type="RefSeq" id="WP_114370726.1">
    <property type="nucleotide sequence ID" value="NZ_CP031092.1"/>
</dbReference>
<reference evidence="16 17" key="1">
    <citation type="journal article" date="2018" name="J. Microbiol.">
        <title>Salicibibacter kimchii gen. nov., sp. nov., a moderately halophilic and alkalitolerant bacterium in the family Bacillaceae, isolated from kimchi.</title>
        <authorList>
            <person name="Jang J.Y."/>
            <person name="Oh Y.J."/>
            <person name="Lim S.K."/>
            <person name="Park H.K."/>
            <person name="Lee C."/>
            <person name="Kim J.Y."/>
            <person name="Lee M.A."/>
            <person name="Choi H.J."/>
        </authorList>
    </citation>
    <scope>NUCLEOTIDE SEQUENCE [LARGE SCALE GENOMIC DNA]</scope>
    <source>
        <strain evidence="16 17">NKC1-1</strain>
    </source>
</reference>
<evidence type="ECO:0000256" key="7">
    <source>
        <dbReference type="ARBA" id="ARBA00038437"/>
    </source>
</evidence>
<dbReference type="InterPro" id="IPR014001">
    <property type="entry name" value="Helicase_ATP-bd"/>
</dbReference>
<dbReference type="Pfam" id="PF03880">
    <property type="entry name" value="DbpA"/>
    <property type="match status" value="1"/>
</dbReference>
<dbReference type="InterPro" id="IPR000629">
    <property type="entry name" value="RNA-helicase_DEAD-box_CS"/>
</dbReference>
<proteinExistence type="inferred from homology"/>
<dbReference type="GO" id="GO:0005829">
    <property type="term" value="C:cytosol"/>
    <property type="evidence" value="ECO:0007669"/>
    <property type="project" value="TreeGrafter"/>
</dbReference>
<dbReference type="GO" id="GO:0009409">
    <property type="term" value="P:response to cold"/>
    <property type="evidence" value="ECO:0007669"/>
    <property type="project" value="TreeGrafter"/>
</dbReference>
<dbReference type="PROSITE" id="PS00039">
    <property type="entry name" value="DEAD_ATP_HELICASE"/>
    <property type="match status" value="1"/>
</dbReference>
<keyword evidence="6 11" id="KW-0067">ATP-binding</keyword>
<dbReference type="Pfam" id="PF00270">
    <property type="entry name" value="DEAD"/>
    <property type="match status" value="1"/>
</dbReference>
<evidence type="ECO:0000256" key="12">
    <source>
        <dbReference type="SAM" id="MobiDB-lite"/>
    </source>
</evidence>
<name>A0A345BVT9_9BACI</name>
<evidence type="ECO:0000256" key="10">
    <source>
        <dbReference type="PROSITE-ProRule" id="PRU00552"/>
    </source>
</evidence>
<keyword evidence="3 11" id="KW-0547">Nucleotide-binding</keyword>
<evidence type="ECO:0000256" key="9">
    <source>
        <dbReference type="ARBA" id="ARBA00067932"/>
    </source>
</evidence>
<dbReference type="InterPro" id="IPR011545">
    <property type="entry name" value="DEAD/DEAH_box_helicase_dom"/>
</dbReference>
<dbReference type="GO" id="GO:0003724">
    <property type="term" value="F:RNA helicase activity"/>
    <property type="evidence" value="ECO:0007669"/>
    <property type="project" value="UniProtKB-EC"/>
</dbReference>
<dbReference type="GO" id="GO:0005524">
    <property type="term" value="F:ATP binding"/>
    <property type="evidence" value="ECO:0007669"/>
    <property type="project" value="UniProtKB-KW"/>
</dbReference>
<dbReference type="PROSITE" id="PS51194">
    <property type="entry name" value="HELICASE_CTER"/>
    <property type="match status" value="1"/>
</dbReference>
<dbReference type="PROSITE" id="PS51192">
    <property type="entry name" value="HELICASE_ATP_BIND_1"/>
    <property type="match status" value="1"/>
</dbReference>
<evidence type="ECO:0000256" key="1">
    <source>
        <dbReference type="ARBA" id="ARBA00012552"/>
    </source>
</evidence>
<dbReference type="KEGG" id="rue:DT065_02930"/>
<dbReference type="EMBL" id="CP031092">
    <property type="protein sequence ID" value="AXF55070.1"/>
    <property type="molecule type" value="Genomic_DNA"/>
</dbReference>
<evidence type="ECO:0000256" key="3">
    <source>
        <dbReference type="ARBA" id="ARBA00022741"/>
    </source>
</evidence>
<dbReference type="PROSITE" id="PS51195">
    <property type="entry name" value="Q_MOTIF"/>
    <property type="match status" value="1"/>
</dbReference>
<organism evidence="16 17">
    <name type="scientific">Salicibibacter kimchii</name>
    <dbReference type="NCBI Taxonomy" id="2099786"/>
    <lineage>
        <taxon>Bacteria</taxon>
        <taxon>Bacillati</taxon>
        <taxon>Bacillota</taxon>
        <taxon>Bacilli</taxon>
        <taxon>Bacillales</taxon>
        <taxon>Bacillaceae</taxon>
        <taxon>Salicibibacter</taxon>
    </lineage>
</organism>
<dbReference type="Pfam" id="PF00271">
    <property type="entry name" value="Helicase_C"/>
    <property type="match status" value="1"/>
</dbReference>
<evidence type="ECO:0000256" key="8">
    <source>
        <dbReference type="ARBA" id="ARBA00047984"/>
    </source>
</evidence>
<keyword evidence="17" id="KW-1185">Reference proteome</keyword>
<evidence type="ECO:0000259" key="15">
    <source>
        <dbReference type="PROSITE" id="PS51195"/>
    </source>
</evidence>
<dbReference type="InterPro" id="IPR001650">
    <property type="entry name" value="Helicase_C-like"/>
</dbReference>
<evidence type="ECO:0000259" key="14">
    <source>
        <dbReference type="PROSITE" id="PS51194"/>
    </source>
</evidence>
<dbReference type="PANTHER" id="PTHR47963">
    <property type="entry name" value="DEAD-BOX ATP-DEPENDENT RNA HELICASE 47, MITOCHONDRIAL"/>
    <property type="match status" value="1"/>
</dbReference>
<dbReference type="CDD" id="cd12252">
    <property type="entry name" value="RRM_DbpA"/>
    <property type="match status" value="1"/>
</dbReference>
<dbReference type="CDD" id="cd00268">
    <property type="entry name" value="DEADc"/>
    <property type="match status" value="1"/>
</dbReference>
<dbReference type="FunFam" id="3.40.50.300:FF:000108">
    <property type="entry name" value="ATP-dependent RNA helicase RhlE"/>
    <property type="match status" value="1"/>
</dbReference>
<evidence type="ECO:0000256" key="2">
    <source>
        <dbReference type="ARBA" id="ARBA00022490"/>
    </source>
</evidence>
<dbReference type="EC" id="3.6.4.13" evidence="1"/>
<dbReference type="InterPro" id="IPR050547">
    <property type="entry name" value="DEAD_box_RNA_helicases"/>
</dbReference>
<keyword evidence="5 11" id="KW-0347">Helicase</keyword>
<comment type="catalytic activity">
    <reaction evidence="8">
        <text>ATP + H2O = ADP + phosphate + H(+)</text>
        <dbReference type="Rhea" id="RHEA:13065"/>
        <dbReference type="ChEBI" id="CHEBI:15377"/>
        <dbReference type="ChEBI" id="CHEBI:15378"/>
        <dbReference type="ChEBI" id="CHEBI:30616"/>
        <dbReference type="ChEBI" id="CHEBI:43474"/>
        <dbReference type="ChEBI" id="CHEBI:456216"/>
        <dbReference type="EC" id="3.6.4.13"/>
    </reaction>
</comment>
<dbReference type="InterPro" id="IPR005580">
    <property type="entry name" value="DbpA/CsdA_RNA-bd_dom"/>
</dbReference>
<dbReference type="InterPro" id="IPR012677">
    <property type="entry name" value="Nucleotide-bd_a/b_plait_sf"/>
</dbReference>
<dbReference type="InterPro" id="IPR044742">
    <property type="entry name" value="DEAD/DEAH_RhlB"/>
</dbReference>
<feature type="domain" description="Helicase C-terminal" evidence="14">
    <location>
        <begin position="213"/>
        <end position="375"/>
    </location>
</feature>
<dbReference type="GO" id="GO:0033592">
    <property type="term" value="F:RNA strand annealing activity"/>
    <property type="evidence" value="ECO:0007669"/>
    <property type="project" value="TreeGrafter"/>
</dbReference>
<evidence type="ECO:0000259" key="13">
    <source>
        <dbReference type="PROSITE" id="PS51192"/>
    </source>
</evidence>
<dbReference type="InterPro" id="IPR014014">
    <property type="entry name" value="RNA_helicase_DEAD_Q_motif"/>
</dbReference>
<comment type="similarity">
    <text evidence="7 11">Belongs to the DEAD box helicase family.</text>
</comment>
<evidence type="ECO:0000256" key="4">
    <source>
        <dbReference type="ARBA" id="ARBA00022801"/>
    </source>
</evidence>
<feature type="region of interest" description="Disordered" evidence="12">
    <location>
        <begin position="512"/>
        <end position="537"/>
    </location>
</feature>
<evidence type="ECO:0000313" key="17">
    <source>
        <dbReference type="Proteomes" id="UP000252100"/>
    </source>
</evidence>
<keyword evidence="4 11" id="KW-0378">Hydrolase</keyword>
<evidence type="ECO:0000256" key="6">
    <source>
        <dbReference type="ARBA" id="ARBA00022840"/>
    </source>
</evidence>
<dbReference type="CDD" id="cd18787">
    <property type="entry name" value="SF2_C_DEAD"/>
    <property type="match status" value="1"/>
</dbReference>
<dbReference type="Gene3D" id="3.40.50.300">
    <property type="entry name" value="P-loop containing nucleotide triphosphate hydrolases"/>
    <property type="match status" value="2"/>
</dbReference>
<dbReference type="SMART" id="SM00487">
    <property type="entry name" value="DEXDc"/>
    <property type="match status" value="1"/>
</dbReference>
<keyword evidence="2" id="KW-0963">Cytoplasm</keyword>
<dbReference type="OrthoDB" id="9805696at2"/>
<evidence type="ECO:0000256" key="11">
    <source>
        <dbReference type="RuleBase" id="RU000492"/>
    </source>
</evidence>
<dbReference type="Proteomes" id="UP000252100">
    <property type="component" value="Chromosome"/>
</dbReference>
<accession>A0A345BVT9</accession>